<accession>A0ABS6LMM8</accession>
<dbReference type="Proteomes" id="UP000739284">
    <property type="component" value="Unassembled WGS sequence"/>
</dbReference>
<organism evidence="1 2">
    <name type="scientific">Rahnella ecdela</name>
    <dbReference type="NCBI Taxonomy" id="2816250"/>
    <lineage>
        <taxon>Bacteria</taxon>
        <taxon>Pseudomonadati</taxon>
        <taxon>Pseudomonadota</taxon>
        <taxon>Gammaproteobacteria</taxon>
        <taxon>Enterobacterales</taxon>
        <taxon>Yersiniaceae</taxon>
        <taxon>Rahnella</taxon>
    </lineage>
</organism>
<dbReference type="RefSeq" id="WP_217151291.1">
    <property type="nucleotide sequence ID" value="NZ_JAFMOY010000133.1"/>
</dbReference>
<gene>
    <name evidence="1" type="ORF">J1784_24105</name>
</gene>
<name>A0ABS6LMM8_9GAMM</name>
<keyword evidence="2" id="KW-1185">Reference proteome</keyword>
<sequence>MDRKNFAKEILCKPYRQPARRLRFSAFIGFAHGASFCEVLQKTSGSPQLTFCLTGCFYLDLFAFRLDQNAERLAPWQTGETSGSLAAQGIAGNDR</sequence>
<proteinExistence type="predicted"/>
<protein>
    <submittedName>
        <fullName evidence="1">Uncharacterized protein</fullName>
    </submittedName>
</protein>
<evidence type="ECO:0000313" key="1">
    <source>
        <dbReference type="EMBL" id="MBU9848075.1"/>
    </source>
</evidence>
<reference evidence="1 2" key="1">
    <citation type="submission" date="2021-03" db="EMBL/GenBank/DDBJ databases">
        <title>Five novel Rahnella species.</title>
        <authorList>
            <person name="Brady C."/>
            <person name="Asselin J."/>
            <person name="Beer S."/>
            <person name="Bruberg M.B."/>
            <person name="Crampton B."/>
            <person name="Venter S."/>
            <person name="Arnold D."/>
            <person name="Denman S."/>
        </authorList>
    </citation>
    <scope>NUCLEOTIDE SEQUENCE [LARGE SCALE GENOMIC DNA]</scope>
    <source>
        <strain evidence="1 2">FRB 231</strain>
    </source>
</reference>
<dbReference type="EMBL" id="JAFMOY010000133">
    <property type="protein sequence ID" value="MBU9848075.1"/>
    <property type="molecule type" value="Genomic_DNA"/>
</dbReference>
<comment type="caution">
    <text evidence="1">The sequence shown here is derived from an EMBL/GenBank/DDBJ whole genome shotgun (WGS) entry which is preliminary data.</text>
</comment>
<evidence type="ECO:0000313" key="2">
    <source>
        <dbReference type="Proteomes" id="UP000739284"/>
    </source>
</evidence>